<dbReference type="EMBL" id="CP024785">
    <property type="protein sequence ID" value="AUB42814.1"/>
    <property type="molecule type" value="Genomic_DNA"/>
</dbReference>
<dbReference type="KEGG" id="nfl:COO91_08960"/>
<evidence type="ECO:0000313" key="1">
    <source>
        <dbReference type="EMBL" id="AUB42814.1"/>
    </source>
</evidence>
<name>A0A2K8T532_9NOSO</name>
<proteinExistence type="predicted"/>
<keyword evidence="1" id="KW-0540">Nuclease</keyword>
<dbReference type="Proteomes" id="UP000232003">
    <property type="component" value="Chromosome"/>
</dbReference>
<protein>
    <submittedName>
        <fullName evidence="1">Endonuclease, Uma2 family</fullName>
    </submittedName>
</protein>
<sequence length="52" mass="6174">MVLKSLVVLSYTFPNLPIVEVISRFVEQSRTLGRSLRLRAFRQWVRKQIIQT</sequence>
<accession>A0A2K8T532</accession>
<gene>
    <name evidence="1" type="ORF">COO91_08960</name>
</gene>
<reference evidence="1 2" key="1">
    <citation type="submission" date="2017-11" db="EMBL/GenBank/DDBJ databases">
        <title>Complete genome of a free-living desiccation-tolerant cyanobacterium and its photosynthetic adaptation to extreme terrestrial habitat.</title>
        <authorList>
            <person name="Shang J."/>
        </authorList>
    </citation>
    <scope>NUCLEOTIDE SEQUENCE [LARGE SCALE GENOMIC DNA]</scope>
    <source>
        <strain evidence="1 2">CCNUN1</strain>
    </source>
</reference>
<dbReference type="GO" id="GO:0004519">
    <property type="term" value="F:endonuclease activity"/>
    <property type="evidence" value="ECO:0007669"/>
    <property type="project" value="UniProtKB-KW"/>
</dbReference>
<dbReference type="AlphaFoldDB" id="A0A2K8T532"/>
<organism evidence="1 2">
    <name type="scientific">Nostoc flagelliforme CCNUN1</name>
    <dbReference type="NCBI Taxonomy" id="2038116"/>
    <lineage>
        <taxon>Bacteria</taxon>
        <taxon>Bacillati</taxon>
        <taxon>Cyanobacteriota</taxon>
        <taxon>Cyanophyceae</taxon>
        <taxon>Nostocales</taxon>
        <taxon>Nostocaceae</taxon>
        <taxon>Nostoc</taxon>
    </lineage>
</organism>
<keyword evidence="1" id="KW-0378">Hydrolase</keyword>
<keyword evidence="1" id="KW-0255">Endonuclease</keyword>
<evidence type="ECO:0000313" key="2">
    <source>
        <dbReference type="Proteomes" id="UP000232003"/>
    </source>
</evidence>
<keyword evidence="2" id="KW-1185">Reference proteome</keyword>